<organism evidence="9 10">
    <name type="scientific">Aestuariispira insulae</name>
    <dbReference type="NCBI Taxonomy" id="1461337"/>
    <lineage>
        <taxon>Bacteria</taxon>
        <taxon>Pseudomonadati</taxon>
        <taxon>Pseudomonadota</taxon>
        <taxon>Alphaproteobacteria</taxon>
        <taxon>Rhodospirillales</taxon>
        <taxon>Kiloniellaceae</taxon>
        <taxon>Aestuariispira</taxon>
    </lineage>
</organism>
<keyword evidence="2 9" id="KW-0489">Methyltransferase</keyword>
<dbReference type="RefSeq" id="WP_115935817.1">
    <property type="nucleotide sequence ID" value="NZ_QRDW01000002.1"/>
</dbReference>
<evidence type="ECO:0000256" key="2">
    <source>
        <dbReference type="ARBA" id="ARBA00022603"/>
    </source>
</evidence>
<dbReference type="GO" id="GO:0046653">
    <property type="term" value="P:tetrahydrofolate metabolic process"/>
    <property type="evidence" value="ECO:0007669"/>
    <property type="project" value="TreeGrafter"/>
</dbReference>
<dbReference type="GO" id="GO:0008705">
    <property type="term" value="F:methionine synthase activity"/>
    <property type="evidence" value="ECO:0007669"/>
    <property type="project" value="TreeGrafter"/>
</dbReference>
<dbReference type="Pfam" id="PF02574">
    <property type="entry name" value="S-methyl_trans"/>
    <property type="match status" value="1"/>
</dbReference>
<comment type="similarity">
    <text evidence="1">Belongs to the vitamin-B12 dependent methionine synthase family.</text>
</comment>
<dbReference type="GO" id="GO:0046872">
    <property type="term" value="F:metal ion binding"/>
    <property type="evidence" value="ECO:0007669"/>
    <property type="project" value="UniProtKB-KW"/>
</dbReference>
<evidence type="ECO:0000256" key="7">
    <source>
        <dbReference type="PROSITE-ProRule" id="PRU00333"/>
    </source>
</evidence>
<keyword evidence="4" id="KW-0949">S-adenosyl-L-methionine</keyword>
<keyword evidence="6" id="KW-0170">Cobalt</keyword>
<accession>A0A3D9HS34</accession>
<comment type="caution">
    <text evidence="7">Lacks conserved residue(s) required for the propagation of feature annotation.</text>
</comment>
<dbReference type="PANTHER" id="PTHR45833">
    <property type="entry name" value="METHIONINE SYNTHASE"/>
    <property type="match status" value="1"/>
</dbReference>
<evidence type="ECO:0000256" key="3">
    <source>
        <dbReference type="ARBA" id="ARBA00022679"/>
    </source>
</evidence>
<sequence length="298" mass="32479">MRTVKEALNQRVLLADGSVSRLLDNADTDMKRDFYGMDKVLSVLNVTRPDLVREAHLAYLLAGADVVRTNSLTASPLTLKQYGLQDEAFVLNHLAAENAAKAVDSVPGEGRRRFVLGVIRDDGWNATPAEIEAAVDVQVQGLLSGGADAIVLDCLAGIGRIQPVLTAARRARASVNSEAPIYLQEGREVTDFSRHVQEQADGIIRYRPGDPAKGKQLAEWIREEACNLIGGGDLPGKTQQLDSVLRDLAEDGLRPVQSWVREEGPVDRFEPASSWSHFPDGHEAEREIKAAKALEKAV</sequence>
<keyword evidence="5" id="KW-0479">Metal-binding</keyword>
<evidence type="ECO:0000313" key="10">
    <source>
        <dbReference type="Proteomes" id="UP000256845"/>
    </source>
</evidence>
<dbReference type="GO" id="GO:0032259">
    <property type="term" value="P:methylation"/>
    <property type="evidence" value="ECO:0007669"/>
    <property type="project" value="UniProtKB-KW"/>
</dbReference>
<name>A0A3D9HS34_9PROT</name>
<evidence type="ECO:0000256" key="4">
    <source>
        <dbReference type="ARBA" id="ARBA00022691"/>
    </source>
</evidence>
<protein>
    <submittedName>
        <fullName evidence="9">Homocysteine S-methyltransferase</fullName>
    </submittedName>
</protein>
<feature type="domain" description="Hcy-binding" evidence="8">
    <location>
        <begin position="1"/>
        <end position="298"/>
    </location>
</feature>
<dbReference type="InterPro" id="IPR003726">
    <property type="entry name" value="HCY_dom"/>
</dbReference>
<proteinExistence type="inferred from homology"/>
<comment type="caution">
    <text evidence="9">The sequence shown here is derived from an EMBL/GenBank/DDBJ whole genome shotgun (WGS) entry which is preliminary data.</text>
</comment>
<reference evidence="9 10" key="1">
    <citation type="submission" date="2018-07" db="EMBL/GenBank/DDBJ databases">
        <title>Genomic Encyclopedia of Type Strains, Phase III (KMG-III): the genomes of soil and plant-associated and newly described type strains.</title>
        <authorList>
            <person name="Whitman W."/>
        </authorList>
    </citation>
    <scope>NUCLEOTIDE SEQUENCE [LARGE SCALE GENOMIC DNA]</scope>
    <source>
        <strain evidence="9 10">CECT 8488</strain>
    </source>
</reference>
<dbReference type="AlphaFoldDB" id="A0A3D9HS34"/>
<dbReference type="PROSITE" id="PS50970">
    <property type="entry name" value="HCY"/>
    <property type="match status" value="1"/>
</dbReference>
<dbReference type="SUPFAM" id="SSF82282">
    <property type="entry name" value="Homocysteine S-methyltransferase"/>
    <property type="match status" value="1"/>
</dbReference>
<evidence type="ECO:0000259" key="8">
    <source>
        <dbReference type="PROSITE" id="PS50970"/>
    </source>
</evidence>
<dbReference type="OrthoDB" id="7332012at2"/>
<dbReference type="Proteomes" id="UP000256845">
    <property type="component" value="Unassembled WGS sequence"/>
</dbReference>
<dbReference type="PANTHER" id="PTHR45833:SF1">
    <property type="entry name" value="METHIONINE SYNTHASE"/>
    <property type="match status" value="1"/>
</dbReference>
<dbReference type="GO" id="GO:0005829">
    <property type="term" value="C:cytosol"/>
    <property type="evidence" value="ECO:0007669"/>
    <property type="project" value="TreeGrafter"/>
</dbReference>
<evidence type="ECO:0000313" key="9">
    <source>
        <dbReference type="EMBL" id="RED52269.1"/>
    </source>
</evidence>
<evidence type="ECO:0000256" key="1">
    <source>
        <dbReference type="ARBA" id="ARBA00010398"/>
    </source>
</evidence>
<evidence type="ECO:0000256" key="6">
    <source>
        <dbReference type="ARBA" id="ARBA00023285"/>
    </source>
</evidence>
<keyword evidence="3 9" id="KW-0808">Transferase</keyword>
<keyword evidence="10" id="KW-1185">Reference proteome</keyword>
<dbReference type="InterPro" id="IPR036589">
    <property type="entry name" value="HCY_dom_sf"/>
</dbReference>
<evidence type="ECO:0000256" key="5">
    <source>
        <dbReference type="ARBA" id="ARBA00022723"/>
    </source>
</evidence>
<dbReference type="Gene3D" id="3.20.20.330">
    <property type="entry name" value="Homocysteine-binding-like domain"/>
    <property type="match status" value="1"/>
</dbReference>
<dbReference type="EMBL" id="QRDW01000002">
    <property type="protein sequence ID" value="RED52269.1"/>
    <property type="molecule type" value="Genomic_DNA"/>
</dbReference>
<dbReference type="GO" id="GO:0050667">
    <property type="term" value="P:homocysteine metabolic process"/>
    <property type="evidence" value="ECO:0007669"/>
    <property type="project" value="TreeGrafter"/>
</dbReference>
<gene>
    <name evidence="9" type="ORF">DFP90_102287</name>
</gene>
<dbReference type="InterPro" id="IPR050554">
    <property type="entry name" value="Met_Synthase/Corrinoid"/>
</dbReference>